<dbReference type="PANTHER" id="PTHR28640">
    <property type="entry name" value="ADP-RIBOSYLATION FACTOR-LIKE PROTEIN 6-INTERACTING PROTEIN 6"/>
    <property type="match status" value="1"/>
</dbReference>
<name>A0AAV2LAW5_KNICA</name>
<sequence>MTVVSGREGSRSGLVPWLLSVLCSAAVMALLGCVCALLYPVLKELRELTVRGEDGAEQKMLGLWSVLVISVGVASLCSASSWVLTHLDSAHSSTQDRDEAGLGRGMAALNGVMAMATVVWSLS</sequence>
<feature type="transmembrane region" description="Helical" evidence="1">
    <location>
        <begin position="17"/>
        <end position="42"/>
    </location>
</feature>
<keyword evidence="1" id="KW-1133">Transmembrane helix</keyword>
<dbReference type="PANTHER" id="PTHR28640:SF1">
    <property type="entry name" value="ADP-RIBOSYLATION FACTOR-LIKE PROTEIN 6-INTERACTING PROTEIN 6"/>
    <property type="match status" value="1"/>
</dbReference>
<dbReference type="PROSITE" id="PS51257">
    <property type="entry name" value="PROKAR_LIPOPROTEIN"/>
    <property type="match status" value="1"/>
</dbReference>
<keyword evidence="1" id="KW-0472">Membrane</keyword>
<reference evidence="2 3" key="1">
    <citation type="submission" date="2024-04" db="EMBL/GenBank/DDBJ databases">
        <authorList>
            <person name="Waldvogel A.-M."/>
            <person name="Schoenle A."/>
        </authorList>
    </citation>
    <scope>NUCLEOTIDE SEQUENCE [LARGE SCALE GENOMIC DNA]</scope>
</reference>
<keyword evidence="1" id="KW-0812">Transmembrane</keyword>
<evidence type="ECO:0000313" key="3">
    <source>
        <dbReference type="Proteomes" id="UP001497482"/>
    </source>
</evidence>
<dbReference type="EMBL" id="OZ035844">
    <property type="protein sequence ID" value="CAL1597701.1"/>
    <property type="molecule type" value="Genomic_DNA"/>
</dbReference>
<gene>
    <name evidence="2" type="ORF">KC01_LOCUS26190</name>
</gene>
<evidence type="ECO:0000256" key="1">
    <source>
        <dbReference type="SAM" id="Phobius"/>
    </source>
</evidence>
<dbReference type="InterPro" id="IPR029383">
    <property type="entry name" value="ARL6IP6"/>
</dbReference>
<keyword evidence="3" id="KW-1185">Reference proteome</keyword>
<proteinExistence type="predicted"/>
<organism evidence="2 3">
    <name type="scientific">Knipowitschia caucasica</name>
    <name type="common">Caucasian dwarf goby</name>
    <name type="synonym">Pomatoschistus caucasicus</name>
    <dbReference type="NCBI Taxonomy" id="637954"/>
    <lineage>
        <taxon>Eukaryota</taxon>
        <taxon>Metazoa</taxon>
        <taxon>Chordata</taxon>
        <taxon>Craniata</taxon>
        <taxon>Vertebrata</taxon>
        <taxon>Euteleostomi</taxon>
        <taxon>Actinopterygii</taxon>
        <taxon>Neopterygii</taxon>
        <taxon>Teleostei</taxon>
        <taxon>Neoteleostei</taxon>
        <taxon>Acanthomorphata</taxon>
        <taxon>Gobiaria</taxon>
        <taxon>Gobiiformes</taxon>
        <taxon>Gobioidei</taxon>
        <taxon>Gobiidae</taxon>
        <taxon>Gobiinae</taxon>
        <taxon>Knipowitschia</taxon>
    </lineage>
</organism>
<feature type="transmembrane region" description="Helical" evidence="1">
    <location>
        <begin position="63"/>
        <end position="84"/>
    </location>
</feature>
<accession>A0AAV2LAW5</accession>
<dbReference type="AlphaFoldDB" id="A0AAV2LAW5"/>
<evidence type="ECO:0000313" key="2">
    <source>
        <dbReference type="EMBL" id="CAL1597701.1"/>
    </source>
</evidence>
<protein>
    <submittedName>
        <fullName evidence="2">Uncharacterized protein</fullName>
    </submittedName>
</protein>
<dbReference type="Proteomes" id="UP001497482">
    <property type="component" value="Chromosome 22"/>
</dbReference>
<feature type="transmembrane region" description="Helical" evidence="1">
    <location>
        <begin position="104"/>
        <end position="122"/>
    </location>
</feature>